<name>A0A6L5Z0M7_9RHOB</name>
<dbReference type="InterPro" id="IPR012338">
    <property type="entry name" value="Beta-lactam/transpept-like"/>
</dbReference>
<sequence length="328" mass="35400">MSRLNRRTFLTGAAALAASPLQAAIAPVLDHAAGTRQLRAVLVAHRGRLVADRGFNGFSADSRTNIKSASKSIIATLAGIAIDRGLLSGVEQPIAPILADALPPDPDPRINRITLGHLLSMRAGLAPMSGGNYGPWVSSRNWVRAALAAPFVAEPGAEMLYSTASTHLVSAVLTRVSGRSMLDLALDWLGPVEGFRILGWDRDPQGIYFGGNQMSMTTRSLLAFGELYRRGGRTVDGERVVSERWIDAAWTPRTRSPMTGAFYGYGWFLRPLAGVPTHFGWGYGGQMIYVLPSKDLSIAITSNPLMPSQQTGYRQLLDELAADIVRQT</sequence>
<dbReference type="PANTHER" id="PTHR43283:SF7">
    <property type="entry name" value="BETA-LACTAMASE-RELATED DOMAIN-CONTAINING PROTEIN"/>
    <property type="match status" value="1"/>
</dbReference>
<feature type="signal peptide" evidence="1">
    <location>
        <begin position="1"/>
        <end position="23"/>
    </location>
</feature>
<dbReference type="AlphaFoldDB" id="A0A6L5Z0M7"/>
<dbReference type="RefSeq" id="WP_154446113.1">
    <property type="nucleotide sequence ID" value="NZ_WIND01000004.1"/>
</dbReference>
<dbReference type="GO" id="GO:0016787">
    <property type="term" value="F:hydrolase activity"/>
    <property type="evidence" value="ECO:0007669"/>
    <property type="project" value="UniProtKB-KW"/>
</dbReference>
<keyword evidence="1" id="KW-0732">Signal</keyword>
<dbReference type="Gene3D" id="3.40.710.10">
    <property type="entry name" value="DD-peptidase/beta-lactamase superfamily"/>
    <property type="match status" value="1"/>
</dbReference>
<comment type="caution">
    <text evidence="3">The sequence shown here is derived from an EMBL/GenBank/DDBJ whole genome shotgun (WGS) entry which is preliminary data.</text>
</comment>
<gene>
    <name evidence="3" type="ORF">GE300_08430</name>
</gene>
<dbReference type="InterPro" id="IPR006311">
    <property type="entry name" value="TAT_signal"/>
</dbReference>
<dbReference type="InterPro" id="IPR001466">
    <property type="entry name" value="Beta-lactam-related"/>
</dbReference>
<dbReference type="SUPFAM" id="SSF56601">
    <property type="entry name" value="beta-lactamase/transpeptidase-like"/>
    <property type="match status" value="1"/>
</dbReference>
<protein>
    <submittedName>
        <fullName evidence="3">Serine hydrolase</fullName>
    </submittedName>
</protein>
<proteinExistence type="predicted"/>
<evidence type="ECO:0000259" key="2">
    <source>
        <dbReference type="Pfam" id="PF00144"/>
    </source>
</evidence>
<organism evidence="3 4">
    <name type="scientific">Halovulum marinum</name>
    <dbReference type="NCBI Taxonomy" id="2662447"/>
    <lineage>
        <taxon>Bacteria</taxon>
        <taxon>Pseudomonadati</taxon>
        <taxon>Pseudomonadota</taxon>
        <taxon>Alphaproteobacteria</taxon>
        <taxon>Rhodobacterales</taxon>
        <taxon>Paracoccaceae</taxon>
        <taxon>Halovulum</taxon>
    </lineage>
</organism>
<evidence type="ECO:0000256" key="1">
    <source>
        <dbReference type="SAM" id="SignalP"/>
    </source>
</evidence>
<dbReference type="Proteomes" id="UP000474957">
    <property type="component" value="Unassembled WGS sequence"/>
</dbReference>
<dbReference type="PANTHER" id="PTHR43283">
    <property type="entry name" value="BETA-LACTAMASE-RELATED"/>
    <property type="match status" value="1"/>
</dbReference>
<evidence type="ECO:0000313" key="4">
    <source>
        <dbReference type="Proteomes" id="UP000474957"/>
    </source>
</evidence>
<keyword evidence="4" id="KW-1185">Reference proteome</keyword>
<reference evidence="3 4" key="1">
    <citation type="submission" date="2019-10" db="EMBL/GenBank/DDBJ databases">
        <title>Cognatihalovulum marinum gen. nov. sp. nov., a new member of the family Rhodobacteraceae isolated from deep seawater of the Northwest Indian Ocean.</title>
        <authorList>
            <person name="Ruan C."/>
            <person name="Wang J."/>
            <person name="Zheng X."/>
            <person name="Song L."/>
            <person name="Zhu Y."/>
            <person name="Huang Y."/>
            <person name="Lu Z."/>
            <person name="Du W."/>
            <person name="Huang L."/>
            <person name="Dai X."/>
        </authorList>
    </citation>
    <scope>NUCLEOTIDE SEQUENCE [LARGE SCALE GENOMIC DNA]</scope>
    <source>
        <strain evidence="3 4">2CG4</strain>
    </source>
</reference>
<dbReference type="InterPro" id="IPR050789">
    <property type="entry name" value="Diverse_Enzym_Activities"/>
</dbReference>
<feature type="chain" id="PRO_5027046539" evidence="1">
    <location>
        <begin position="24"/>
        <end position="328"/>
    </location>
</feature>
<keyword evidence="3" id="KW-0378">Hydrolase</keyword>
<dbReference type="Pfam" id="PF00144">
    <property type="entry name" value="Beta-lactamase"/>
    <property type="match status" value="1"/>
</dbReference>
<accession>A0A6L5Z0M7</accession>
<dbReference type="PROSITE" id="PS51318">
    <property type="entry name" value="TAT"/>
    <property type="match status" value="1"/>
</dbReference>
<evidence type="ECO:0000313" key="3">
    <source>
        <dbReference type="EMBL" id="MSU89642.1"/>
    </source>
</evidence>
<feature type="domain" description="Beta-lactamase-related" evidence="2">
    <location>
        <begin position="40"/>
        <end position="307"/>
    </location>
</feature>
<dbReference type="EMBL" id="WIND01000004">
    <property type="protein sequence ID" value="MSU89642.1"/>
    <property type="molecule type" value="Genomic_DNA"/>
</dbReference>